<sequence length="112" mass="12135">MSGAPLIILISLLSSKTSDNSIAISFMQDPIHSFRSLLLLLLVFWISESILWLTPPVDASINVFVAAVVHGTKGWGSIVKKRYQRCGDAMVRGLILRAGKAGAIRECARAVV</sequence>
<dbReference type="EMBL" id="HBIX01027376">
    <property type="protein sequence ID" value="CAE0725791.1"/>
    <property type="molecule type" value="Transcribed_RNA"/>
</dbReference>
<gene>
    <name evidence="1" type="ORF">PAUS00366_LOCUS18548</name>
</gene>
<proteinExistence type="predicted"/>
<evidence type="ECO:0000313" key="1">
    <source>
        <dbReference type="EMBL" id="CAE0725791.1"/>
    </source>
</evidence>
<protein>
    <submittedName>
        <fullName evidence="1">Uncharacterized protein</fullName>
    </submittedName>
</protein>
<dbReference type="AlphaFoldDB" id="A0A7S4ASR7"/>
<reference evidence="1" key="1">
    <citation type="submission" date="2021-01" db="EMBL/GenBank/DDBJ databases">
        <authorList>
            <person name="Corre E."/>
            <person name="Pelletier E."/>
            <person name="Niang G."/>
            <person name="Scheremetjew M."/>
            <person name="Finn R."/>
            <person name="Kale V."/>
            <person name="Holt S."/>
            <person name="Cochrane G."/>
            <person name="Meng A."/>
            <person name="Brown T."/>
            <person name="Cohen L."/>
        </authorList>
    </citation>
    <scope>NUCLEOTIDE SEQUENCE</scope>
    <source>
        <strain evidence="1">10249 10 AB</strain>
    </source>
</reference>
<organism evidence="1">
    <name type="scientific">Pseudo-nitzschia australis</name>
    <dbReference type="NCBI Taxonomy" id="44445"/>
    <lineage>
        <taxon>Eukaryota</taxon>
        <taxon>Sar</taxon>
        <taxon>Stramenopiles</taxon>
        <taxon>Ochrophyta</taxon>
        <taxon>Bacillariophyta</taxon>
        <taxon>Bacillariophyceae</taxon>
        <taxon>Bacillariophycidae</taxon>
        <taxon>Bacillariales</taxon>
        <taxon>Bacillariaceae</taxon>
        <taxon>Pseudo-nitzschia</taxon>
    </lineage>
</organism>
<accession>A0A7S4ASR7</accession>
<name>A0A7S4ASR7_9STRA</name>